<protein>
    <submittedName>
        <fullName evidence="1">Uncharacterized protein</fullName>
    </submittedName>
</protein>
<dbReference type="PANTHER" id="PTHR38166">
    <property type="entry name" value="C2H2-TYPE DOMAIN-CONTAINING PROTEIN-RELATED"/>
    <property type="match status" value="1"/>
</dbReference>
<gene>
    <name evidence="1" type="ORF">NKR23_g8992</name>
</gene>
<organism evidence="1 2">
    <name type="scientific">Pleurostoma richardsiae</name>
    <dbReference type="NCBI Taxonomy" id="41990"/>
    <lineage>
        <taxon>Eukaryota</taxon>
        <taxon>Fungi</taxon>
        <taxon>Dikarya</taxon>
        <taxon>Ascomycota</taxon>
        <taxon>Pezizomycotina</taxon>
        <taxon>Sordariomycetes</taxon>
        <taxon>Sordariomycetidae</taxon>
        <taxon>Calosphaeriales</taxon>
        <taxon>Pleurostomataceae</taxon>
        <taxon>Pleurostoma</taxon>
    </lineage>
</organism>
<dbReference type="AlphaFoldDB" id="A0AA38RGW8"/>
<comment type="caution">
    <text evidence="1">The sequence shown here is derived from an EMBL/GenBank/DDBJ whole genome shotgun (WGS) entry which is preliminary data.</text>
</comment>
<dbReference type="EMBL" id="JANBVO010000033">
    <property type="protein sequence ID" value="KAJ9137740.1"/>
    <property type="molecule type" value="Genomic_DNA"/>
</dbReference>
<accession>A0AA38RGW8</accession>
<dbReference type="Proteomes" id="UP001174694">
    <property type="component" value="Unassembled WGS sequence"/>
</dbReference>
<evidence type="ECO:0000313" key="2">
    <source>
        <dbReference type="Proteomes" id="UP001174694"/>
    </source>
</evidence>
<name>A0AA38RGW8_9PEZI</name>
<dbReference type="PANTHER" id="PTHR38166:SF1">
    <property type="entry name" value="C2H2-TYPE DOMAIN-CONTAINING PROTEIN"/>
    <property type="match status" value="1"/>
</dbReference>
<proteinExistence type="predicted"/>
<sequence>MSDEQDDPYAAYLEGRFRTIQTVHAVLYAAMPSSAHEKLQLSPDHPFAQVKDDLVRFALDKFLSCVRGAFACPYYGRDPQKHQACLTRATHTLADVKEHLWTDHRQPPHCPSCDKLFDASGDRDQHVIARSCTRATPLAIEGVACEDLVRIDVAADTWFAIWDIVFPRTKRPARRYLSAGVNVLFDFWTVKGPEVVATFLEERNLRDYWLIRDEERSLEALYWDVLNAMVAEVAAMESTTSTGEVVMSDGVIVCGVDTEDSDSLAEQGGEDKTAD</sequence>
<reference evidence="1" key="1">
    <citation type="submission" date="2022-07" db="EMBL/GenBank/DDBJ databases">
        <title>Fungi with potential for degradation of polypropylene.</title>
        <authorList>
            <person name="Gostincar C."/>
        </authorList>
    </citation>
    <scope>NUCLEOTIDE SEQUENCE</scope>
    <source>
        <strain evidence="1">EXF-13308</strain>
    </source>
</reference>
<evidence type="ECO:0000313" key="1">
    <source>
        <dbReference type="EMBL" id="KAJ9137740.1"/>
    </source>
</evidence>
<keyword evidence="2" id="KW-1185">Reference proteome</keyword>